<feature type="region of interest" description="Disordered" evidence="1">
    <location>
        <begin position="281"/>
        <end position="335"/>
    </location>
</feature>
<accession>A0A8E2DFF0</accession>
<dbReference type="PANTHER" id="PTHR46579:SF2">
    <property type="entry name" value="C2H2-TYPE DOMAIN-CONTAINING PROTEIN"/>
    <property type="match status" value="1"/>
</dbReference>
<evidence type="ECO:0000313" key="3">
    <source>
        <dbReference type="Proteomes" id="UP000250043"/>
    </source>
</evidence>
<keyword evidence="3" id="KW-1185">Reference proteome</keyword>
<feature type="non-terminal residue" evidence="2">
    <location>
        <position position="1"/>
    </location>
</feature>
<organism evidence="2 3">
    <name type="scientific">Obba rivulosa</name>
    <dbReference type="NCBI Taxonomy" id="1052685"/>
    <lineage>
        <taxon>Eukaryota</taxon>
        <taxon>Fungi</taxon>
        <taxon>Dikarya</taxon>
        <taxon>Basidiomycota</taxon>
        <taxon>Agaricomycotina</taxon>
        <taxon>Agaricomycetes</taxon>
        <taxon>Polyporales</taxon>
        <taxon>Gelatoporiaceae</taxon>
        <taxon>Obba</taxon>
    </lineage>
</organism>
<feature type="non-terminal residue" evidence="2">
    <location>
        <position position="733"/>
    </location>
</feature>
<name>A0A8E2DFF0_9APHY</name>
<gene>
    <name evidence="2" type="ORF">OBBRIDRAFT_698606</name>
</gene>
<sequence length="733" mass="83394">VDDLLVFWNSGVFYSGTASYPAGRNVRAAIIPLVADLVAARQVAGMASHSAEHFCSACYLKLEDISNLDKTTWPTRDTHTHRVNAEQWRDAQSFAKQETIFKETGIRWSELLRLPYWDPIRFTVIDSMHNLYLGLLKTHCREIWGISTKESDGEESKAHQAPERPPDSEMTFGKFCLYNASKSELLKCSVNVLWHLCDERDIRCGMRRKSMVKALIKWVSRPIARWAQLQAEMDKADEKLRQASDGLALVKCLKSVLITMCEIRGLATNGTRAELSKRLYQDSDDAPNDPLLNTAPQRPGAGSIAQPAAPQPAHSRSQQKKKQDPRNHSNLIGKDTITEIIDDRDRMQIPSWVNPVPRTIGSGKLSADQWKTLCTINFPVTLIRIWGSKVGLKHDMLKNFCDLAAAVVLAGQRHMTEQRIAEIDFYLTRYLTSLSTLYKSAPLKPNHHYALHLPHFLRLFGPVHAWRAFPFERFNYLLQQVKTDMKFGELEMTMMLQICRAANLRPHLEEHEIQQYLDGVIEVFNDASGEDRRGLRLESVGPHRHAPDPELSARRRPTTLQIPVMSKLRKLLNEETSTDIVYVDSHVQARETHHFILTPHAIQCDKIRISGIWYSHSRASSRDSNITFRYPSGGTPASGRIHDIFLHSRTNGTEMVEDPFLVVQSLTELSAEHIRFDRHRTFPVIGGRIFYNEYSAKLLVIRPADVLGHTAITPMDVPGIKKRCLHVLPLTHV</sequence>
<protein>
    <recommendedName>
        <fullName evidence="4">SAP domain-containing protein</fullName>
    </recommendedName>
</protein>
<evidence type="ECO:0000256" key="1">
    <source>
        <dbReference type="SAM" id="MobiDB-lite"/>
    </source>
</evidence>
<dbReference type="Proteomes" id="UP000250043">
    <property type="component" value="Unassembled WGS sequence"/>
</dbReference>
<dbReference type="PANTHER" id="PTHR46579">
    <property type="entry name" value="F5/8 TYPE C DOMAIN-CONTAINING PROTEIN-RELATED"/>
    <property type="match status" value="1"/>
</dbReference>
<proteinExistence type="predicted"/>
<dbReference type="OrthoDB" id="3269001at2759"/>
<dbReference type="EMBL" id="KV722627">
    <property type="protein sequence ID" value="OCH84866.1"/>
    <property type="molecule type" value="Genomic_DNA"/>
</dbReference>
<dbReference type="AlphaFoldDB" id="A0A8E2DFF0"/>
<evidence type="ECO:0000313" key="2">
    <source>
        <dbReference type="EMBL" id="OCH84866.1"/>
    </source>
</evidence>
<evidence type="ECO:0008006" key="4">
    <source>
        <dbReference type="Google" id="ProtNLM"/>
    </source>
</evidence>
<reference evidence="2 3" key="1">
    <citation type="submission" date="2016-07" db="EMBL/GenBank/DDBJ databases">
        <title>Draft genome of the white-rot fungus Obba rivulosa 3A-2.</title>
        <authorList>
            <consortium name="DOE Joint Genome Institute"/>
            <person name="Miettinen O."/>
            <person name="Riley R."/>
            <person name="Acob R."/>
            <person name="Barry K."/>
            <person name="Cullen D."/>
            <person name="De Vries R."/>
            <person name="Hainaut M."/>
            <person name="Hatakka A."/>
            <person name="Henrissat B."/>
            <person name="Hilden K."/>
            <person name="Kuo R."/>
            <person name="Labutti K."/>
            <person name="Lipzen A."/>
            <person name="Makela M.R."/>
            <person name="Sandor L."/>
            <person name="Spatafora J.W."/>
            <person name="Grigoriev I.V."/>
            <person name="Hibbett D.S."/>
        </authorList>
    </citation>
    <scope>NUCLEOTIDE SEQUENCE [LARGE SCALE GENOMIC DNA]</scope>
    <source>
        <strain evidence="2 3">3A-2</strain>
    </source>
</reference>